<dbReference type="Proteomes" id="UP000474228">
    <property type="component" value="Unassembled WGS sequence"/>
</dbReference>
<evidence type="ECO:0000256" key="1">
    <source>
        <dbReference type="ARBA" id="ARBA00023172"/>
    </source>
</evidence>
<dbReference type="Pfam" id="PF00589">
    <property type="entry name" value="Phage_integrase"/>
    <property type="match status" value="1"/>
</dbReference>
<organism evidence="3 4">
    <name type="scientific">Streptococcus pneumoniae</name>
    <dbReference type="NCBI Taxonomy" id="1313"/>
    <lineage>
        <taxon>Bacteria</taxon>
        <taxon>Bacillati</taxon>
        <taxon>Bacillota</taxon>
        <taxon>Bacilli</taxon>
        <taxon>Lactobacillales</taxon>
        <taxon>Streptococcaceae</taxon>
        <taxon>Streptococcus</taxon>
    </lineage>
</organism>
<protein>
    <submittedName>
        <fullName evidence="3">Tyrosine-type recombinase/integrase</fullName>
    </submittedName>
</protein>
<accession>A0A6G2D753</accession>
<dbReference type="InterPro" id="IPR011010">
    <property type="entry name" value="DNA_brk_join_enz"/>
</dbReference>
<dbReference type="EMBL" id="WNHJ01001121">
    <property type="protein sequence ID" value="MTV64637.1"/>
    <property type="molecule type" value="Genomic_DNA"/>
</dbReference>
<dbReference type="InterPro" id="IPR002104">
    <property type="entry name" value="Integrase_catalytic"/>
</dbReference>
<sequence length="79" mass="8895">FLYREVLGVDLPWLDGLKYPKGQPRLPEVLSQDETRAVLAATKGTPGLVLALLYGTGMRMMEALRLRVKDLDLPRRTIT</sequence>
<dbReference type="Gene3D" id="1.10.443.10">
    <property type="entry name" value="Intergrase catalytic core"/>
    <property type="match status" value="1"/>
</dbReference>
<keyword evidence="1" id="KW-0233">DNA recombination</keyword>
<dbReference type="GO" id="GO:0003677">
    <property type="term" value="F:DNA binding"/>
    <property type="evidence" value="ECO:0007669"/>
    <property type="project" value="InterPro"/>
</dbReference>
<reference evidence="3 4" key="1">
    <citation type="submission" date="2019-11" db="EMBL/GenBank/DDBJ databases">
        <title>Growth characteristics of pneumococcus vary with the chemical composition of the capsule and with environmental conditions.</title>
        <authorList>
            <person name="Tothpal A."/>
            <person name="Desobry K."/>
            <person name="Joshi S."/>
            <person name="Wyllie A.L."/>
            <person name="Weinberger D.M."/>
        </authorList>
    </citation>
    <scope>NUCLEOTIDE SEQUENCE [LARGE SCALE GENOMIC DNA]</scope>
    <source>
        <strain evidence="4">pnumococcus22F</strain>
    </source>
</reference>
<proteinExistence type="predicted"/>
<dbReference type="GO" id="GO:0015074">
    <property type="term" value="P:DNA integration"/>
    <property type="evidence" value="ECO:0007669"/>
    <property type="project" value="InterPro"/>
</dbReference>
<gene>
    <name evidence="3" type="ORF">GM539_15015</name>
</gene>
<dbReference type="PROSITE" id="PS51898">
    <property type="entry name" value="TYR_RECOMBINASE"/>
    <property type="match status" value="1"/>
</dbReference>
<feature type="domain" description="Tyr recombinase" evidence="2">
    <location>
        <begin position="25"/>
        <end position="79"/>
    </location>
</feature>
<dbReference type="SUPFAM" id="SSF56349">
    <property type="entry name" value="DNA breaking-rejoining enzymes"/>
    <property type="match status" value="1"/>
</dbReference>
<evidence type="ECO:0000313" key="3">
    <source>
        <dbReference type="EMBL" id="MTV64637.1"/>
    </source>
</evidence>
<dbReference type="InterPro" id="IPR013762">
    <property type="entry name" value="Integrase-like_cat_sf"/>
</dbReference>
<dbReference type="GO" id="GO:0006310">
    <property type="term" value="P:DNA recombination"/>
    <property type="evidence" value="ECO:0007669"/>
    <property type="project" value="UniProtKB-KW"/>
</dbReference>
<evidence type="ECO:0000313" key="4">
    <source>
        <dbReference type="Proteomes" id="UP000474228"/>
    </source>
</evidence>
<feature type="non-terminal residue" evidence="3">
    <location>
        <position position="79"/>
    </location>
</feature>
<evidence type="ECO:0000259" key="2">
    <source>
        <dbReference type="PROSITE" id="PS51898"/>
    </source>
</evidence>
<name>A0A6G2D753_STREE</name>
<feature type="non-terminal residue" evidence="3">
    <location>
        <position position="1"/>
    </location>
</feature>
<dbReference type="RefSeq" id="WP_155458857.1">
    <property type="nucleotide sequence ID" value="NZ_WNHJ01001121.1"/>
</dbReference>
<comment type="caution">
    <text evidence="3">The sequence shown here is derived from an EMBL/GenBank/DDBJ whole genome shotgun (WGS) entry which is preliminary data.</text>
</comment>
<dbReference type="AlphaFoldDB" id="A0A6G2D753"/>